<dbReference type="EMBL" id="ADMT01000036">
    <property type="protein sequence ID" value="EFF84421.1"/>
    <property type="molecule type" value="Genomic_DNA"/>
</dbReference>
<name>D4XK78_ACIHA</name>
<dbReference type="Proteomes" id="UP000003085">
    <property type="component" value="Unassembled WGS sequence"/>
</dbReference>
<sequence length="275" mass="31003">MSDPITLAVLAGAAAGGAAGKFTEIAVESGKNWIAKHFNNHQPKAQEKAEQNGLDFLIELGRRIKALEESNTVTQQKIEKIQEEPDFSVALQKALISSAQTENKEKHKVLAEMLSQRLTVESESLLALTTKKALDVVSFLTPNQLNILAAATVFYSIRSPFTLNAFHYETWIINNFEPFWNTEISEIALMHLESFSCLKLNPMFGKDLNELFTRNNHGTSLSCGFYETEEYRKIYKLWDRKLEIVNLTTVGSLIGLNIYNLKSKNPIQLTSFQDQ</sequence>
<accession>D4XK78</accession>
<organism evidence="1 2">
    <name type="scientific">Acinetobacter haemolyticus ATCC 19194</name>
    <dbReference type="NCBI Taxonomy" id="707232"/>
    <lineage>
        <taxon>Bacteria</taxon>
        <taxon>Pseudomonadati</taxon>
        <taxon>Pseudomonadota</taxon>
        <taxon>Gammaproteobacteria</taxon>
        <taxon>Moraxellales</taxon>
        <taxon>Moraxellaceae</taxon>
        <taxon>Acinetobacter</taxon>
    </lineage>
</organism>
<dbReference type="InterPro" id="IPR053773">
    <property type="entry name" value="Vpar_1526-like"/>
</dbReference>
<protein>
    <submittedName>
        <fullName evidence="1">Uncharacterized protein</fullName>
    </submittedName>
</protein>
<dbReference type="RefSeq" id="WP_004641799.1">
    <property type="nucleotide sequence ID" value="NZ_GG770436.1"/>
</dbReference>
<dbReference type="AlphaFoldDB" id="D4XK78"/>
<evidence type="ECO:0000313" key="1">
    <source>
        <dbReference type="EMBL" id="EFF84421.1"/>
    </source>
</evidence>
<gene>
    <name evidence="1" type="ORF">HMP0015_0120</name>
</gene>
<reference evidence="2" key="1">
    <citation type="submission" date="2010-03" db="EMBL/GenBank/DDBJ databases">
        <title>Complete sequence of Mobiluncus curtisii ATCC 43063.</title>
        <authorList>
            <person name="Muzny D."/>
            <person name="Qin X."/>
            <person name="Deng J."/>
            <person name="Jiang H."/>
            <person name="Liu Y."/>
            <person name="Qu J."/>
            <person name="Song X.-Z."/>
            <person name="Zhang L."/>
            <person name="Thornton R."/>
            <person name="Coyle M."/>
            <person name="Francisco L."/>
            <person name="Jackson L."/>
            <person name="Javaid M."/>
            <person name="Korchina V."/>
            <person name="Kovar C."/>
            <person name="Mata R."/>
            <person name="Mathew T."/>
            <person name="Ngo R."/>
            <person name="Nguyen L."/>
            <person name="Nguyen N."/>
            <person name="Okwuonu G."/>
            <person name="Ongeri F."/>
            <person name="Pham C."/>
            <person name="Simmons D."/>
            <person name="Wilczek-Boney K."/>
            <person name="Hale W."/>
            <person name="Jakkamsetti A."/>
            <person name="Pham P."/>
            <person name="Ruth R."/>
            <person name="San Lucas F."/>
            <person name="Warren J."/>
            <person name="Zhang J."/>
            <person name="Zhao Z."/>
            <person name="Zhou C."/>
            <person name="Zhu D."/>
            <person name="Lee S."/>
            <person name="Bess C."/>
            <person name="Blankenburg K."/>
            <person name="Forbes L."/>
            <person name="Fu Q."/>
            <person name="Gubbala S."/>
            <person name="Hirani K."/>
            <person name="Jayaseelan J.C."/>
            <person name="Lara F."/>
            <person name="Munidasa M."/>
            <person name="Palculict T."/>
            <person name="Patil S."/>
            <person name="Pu L.-L."/>
            <person name="Saada N."/>
            <person name="Tang L."/>
            <person name="Weissenberger G."/>
            <person name="Zhu Y."/>
            <person name="Hemphill L."/>
            <person name="Shang Y."/>
            <person name="Youmans B."/>
            <person name="Ayvaz T."/>
            <person name="Ross M."/>
            <person name="Santibanez J."/>
            <person name="Aqrawi P."/>
            <person name="Gross S."/>
            <person name="Joshi V."/>
            <person name="Fowler G."/>
            <person name="Nazareth L."/>
            <person name="Reid J."/>
            <person name="Worley K."/>
            <person name="Petrosino J."/>
            <person name="Highlander S."/>
            <person name="Gibbs R."/>
            <person name="Gibbs R."/>
        </authorList>
    </citation>
    <scope>NUCLEOTIDE SEQUENCE [LARGE SCALE GENOMIC DNA]</scope>
    <source>
        <strain evidence="2">ATCC 19194</strain>
    </source>
</reference>
<evidence type="ECO:0000313" key="2">
    <source>
        <dbReference type="Proteomes" id="UP000003085"/>
    </source>
</evidence>
<comment type="caution">
    <text evidence="1">The sequence shown here is derived from an EMBL/GenBank/DDBJ whole genome shotgun (WGS) entry which is preliminary data.</text>
</comment>
<proteinExistence type="predicted"/>
<dbReference type="HOGENOM" id="CLU_1026497_0_0_6"/>
<dbReference type="NCBIfam" id="NF045477">
    <property type="entry name" value="LPO_1073_dom"/>
    <property type="match status" value="1"/>
</dbReference>